<reference evidence="1 2" key="1">
    <citation type="submission" date="2019-01" db="EMBL/GenBank/DDBJ databases">
        <title>Draft genome sequences of three monokaryotic isolates of the white-rot basidiomycete fungus Dichomitus squalens.</title>
        <authorList>
            <consortium name="DOE Joint Genome Institute"/>
            <person name="Lopez S.C."/>
            <person name="Andreopoulos B."/>
            <person name="Pangilinan J."/>
            <person name="Lipzen A."/>
            <person name="Riley R."/>
            <person name="Ahrendt S."/>
            <person name="Ng V."/>
            <person name="Barry K."/>
            <person name="Daum C."/>
            <person name="Grigoriev I.V."/>
            <person name="Hilden K.S."/>
            <person name="Makela M.R."/>
            <person name="de Vries R.P."/>
        </authorList>
    </citation>
    <scope>NUCLEOTIDE SEQUENCE [LARGE SCALE GENOMIC DNA]</scope>
    <source>
        <strain evidence="1 2">CBS 464.89</strain>
    </source>
</reference>
<keyword evidence="2" id="KW-1185">Reference proteome</keyword>
<accession>A0A4Q9PFM8</accession>
<proteinExistence type="predicted"/>
<gene>
    <name evidence="1" type="ORF">BD310DRAFT_130151</name>
</gene>
<evidence type="ECO:0000313" key="1">
    <source>
        <dbReference type="EMBL" id="TBU53769.1"/>
    </source>
</evidence>
<evidence type="ECO:0000313" key="2">
    <source>
        <dbReference type="Proteomes" id="UP000292082"/>
    </source>
</evidence>
<dbReference type="Proteomes" id="UP000292082">
    <property type="component" value="Unassembled WGS sequence"/>
</dbReference>
<name>A0A4Q9PFM8_9APHY</name>
<organism evidence="1 2">
    <name type="scientific">Dichomitus squalens</name>
    <dbReference type="NCBI Taxonomy" id="114155"/>
    <lineage>
        <taxon>Eukaryota</taxon>
        <taxon>Fungi</taxon>
        <taxon>Dikarya</taxon>
        <taxon>Basidiomycota</taxon>
        <taxon>Agaricomycotina</taxon>
        <taxon>Agaricomycetes</taxon>
        <taxon>Polyporales</taxon>
        <taxon>Polyporaceae</taxon>
        <taxon>Dichomitus</taxon>
    </lineage>
</organism>
<dbReference type="AlphaFoldDB" id="A0A4Q9PFM8"/>
<sequence length="200" mass="21978">MGFRGPRSRRDQRSRTHCTQVLRRVSRAPRGPCQLRPAHCAPNADGRLSIVPHPGHKACVRRPRATGSIAGEMVTRTYARWIREVSWPVLFCPREAETRREASLARRCSGPSVGWVYIALRSGDGEGTGVEVLNGCVLIGVVWDGAQVARSERKAWLFEEQGAHGRSRARALPPSAAIARIGRGGVCRTRVARARAVLCI</sequence>
<protein>
    <submittedName>
        <fullName evidence="1">Uncharacterized protein</fullName>
    </submittedName>
</protein>
<dbReference type="EMBL" id="ML145205">
    <property type="protein sequence ID" value="TBU53769.1"/>
    <property type="molecule type" value="Genomic_DNA"/>
</dbReference>